<sequence length="137" mass="15710">MKWFLVYDFTLNGSLESKADIFSYGMLLFEIISGKRNCDINDGTNDYFPCLTMVHPRNGGDVLSLLDYRLEGKANKEELTRICRVACWCLQDDENERPSMGHVILILEGVLQVTIPPISRFLERIAGYKEDDHEVSM</sequence>
<gene>
    <name evidence="6" type="ORF">CFOL_v3_15794</name>
</gene>
<evidence type="ECO:0000256" key="4">
    <source>
        <dbReference type="ARBA" id="ARBA00022989"/>
    </source>
</evidence>
<protein>
    <submittedName>
        <fullName evidence="6">Pkinase_Tyr domain-containing protein</fullName>
    </submittedName>
</protein>
<dbReference type="PANTHER" id="PTHR47974:SF19">
    <property type="entry name" value="RECEPTOR-LIKE SERINE_THREONINE-PROTEIN KINASE"/>
    <property type="match status" value="1"/>
</dbReference>
<keyword evidence="5" id="KW-0472">Membrane</keyword>
<accession>A0A1Q3BWF9</accession>
<dbReference type="Gene3D" id="1.10.510.10">
    <property type="entry name" value="Transferase(Phosphotransferase) domain 1"/>
    <property type="match status" value="1"/>
</dbReference>
<dbReference type="OrthoDB" id="1481013at2759"/>
<proteinExistence type="predicted"/>
<keyword evidence="6" id="KW-0808">Transferase</keyword>
<dbReference type="STRING" id="3775.A0A1Q3BWF9"/>
<dbReference type="GO" id="GO:0016020">
    <property type="term" value="C:membrane"/>
    <property type="evidence" value="ECO:0007669"/>
    <property type="project" value="UniProtKB-SubCell"/>
</dbReference>
<evidence type="ECO:0000256" key="5">
    <source>
        <dbReference type="ARBA" id="ARBA00023136"/>
    </source>
</evidence>
<keyword evidence="6" id="KW-0418">Kinase</keyword>
<dbReference type="GO" id="GO:0016301">
    <property type="term" value="F:kinase activity"/>
    <property type="evidence" value="ECO:0007669"/>
    <property type="project" value="UniProtKB-KW"/>
</dbReference>
<keyword evidence="7" id="KW-1185">Reference proteome</keyword>
<keyword evidence="4" id="KW-1133">Transmembrane helix</keyword>
<comment type="caution">
    <text evidence="6">The sequence shown here is derived from an EMBL/GenBank/DDBJ whole genome shotgun (WGS) entry which is preliminary data.</text>
</comment>
<comment type="subcellular location">
    <subcellularLocation>
        <location evidence="1">Membrane</location>
        <topology evidence="1">Single-pass membrane protein</topology>
    </subcellularLocation>
</comment>
<dbReference type="PANTHER" id="PTHR47974">
    <property type="entry name" value="OS07G0415500 PROTEIN"/>
    <property type="match status" value="1"/>
</dbReference>
<dbReference type="Proteomes" id="UP000187406">
    <property type="component" value="Unassembled WGS sequence"/>
</dbReference>
<evidence type="ECO:0000256" key="1">
    <source>
        <dbReference type="ARBA" id="ARBA00004167"/>
    </source>
</evidence>
<evidence type="ECO:0000313" key="7">
    <source>
        <dbReference type="Proteomes" id="UP000187406"/>
    </source>
</evidence>
<reference evidence="7" key="1">
    <citation type="submission" date="2016-04" db="EMBL/GenBank/DDBJ databases">
        <title>Cephalotus genome sequencing.</title>
        <authorList>
            <person name="Fukushima K."/>
            <person name="Hasebe M."/>
            <person name="Fang X."/>
        </authorList>
    </citation>
    <scope>NUCLEOTIDE SEQUENCE [LARGE SCALE GENOMIC DNA]</scope>
    <source>
        <strain evidence="7">cv. St1</strain>
    </source>
</reference>
<organism evidence="6 7">
    <name type="scientific">Cephalotus follicularis</name>
    <name type="common">Albany pitcher plant</name>
    <dbReference type="NCBI Taxonomy" id="3775"/>
    <lineage>
        <taxon>Eukaryota</taxon>
        <taxon>Viridiplantae</taxon>
        <taxon>Streptophyta</taxon>
        <taxon>Embryophyta</taxon>
        <taxon>Tracheophyta</taxon>
        <taxon>Spermatophyta</taxon>
        <taxon>Magnoliopsida</taxon>
        <taxon>eudicotyledons</taxon>
        <taxon>Gunneridae</taxon>
        <taxon>Pentapetalae</taxon>
        <taxon>rosids</taxon>
        <taxon>fabids</taxon>
        <taxon>Oxalidales</taxon>
        <taxon>Cephalotaceae</taxon>
        <taxon>Cephalotus</taxon>
    </lineage>
</organism>
<name>A0A1Q3BWF9_CEPFO</name>
<dbReference type="SUPFAM" id="SSF56112">
    <property type="entry name" value="Protein kinase-like (PK-like)"/>
    <property type="match status" value="1"/>
</dbReference>
<dbReference type="EMBL" id="BDDD01000992">
    <property type="protein sequence ID" value="GAV72306.1"/>
    <property type="molecule type" value="Genomic_DNA"/>
</dbReference>
<dbReference type="InterPro" id="IPR011009">
    <property type="entry name" value="Kinase-like_dom_sf"/>
</dbReference>
<keyword evidence="2" id="KW-0812">Transmembrane</keyword>
<evidence type="ECO:0000256" key="3">
    <source>
        <dbReference type="ARBA" id="ARBA00022729"/>
    </source>
</evidence>
<dbReference type="AlphaFoldDB" id="A0A1Q3BWF9"/>
<keyword evidence="3" id="KW-0732">Signal</keyword>
<evidence type="ECO:0000256" key="2">
    <source>
        <dbReference type="ARBA" id="ARBA00022692"/>
    </source>
</evidence>
<dbReference type="InParanoid" id="A0A1Q3BWF9"/>
<evidence type="ECO:0000313" key="6">
    <source>
        <dbReference type="EMBL" id="GAV72306.1"/>
    </source>
</evidence>